<dbReference type="HOGENOM" id="CLU_1560374_0_0_11"/>
<dbReference type="Proteomes" id="UP000019222">
    <property type="component" value="Chromosome"/>
</dbReference>
<dbReference type="EMBL" id="CP004353">
    <property type="protein sequence ID" value="AHI23312.1"/>
    <property type="molecule type" value="Genomic_DNA"/>
</dbReference>
<proteinExistence type="predicted"/>
<keyword evidence="1" id="KW-0472">Membrane</keyword>
<dbReference type="KEGG" id="cvt:B843_09635"/>
<organism evidence="2 3">
    <name type="scientific">Corynebacterium vitaeruminis DSM 20294</name>
    <dbReference type="NCBI Taxonomy" id="1224164"/>
    <lineage>
        <taxon>Bacteria</taxon>
        <taxon>Bacillati</taxon>
        <taxon>Actinomycetota</taxon>
        <taxon>Actinomycetes</taxon>
        <taxon>Mycobacteriales</taxon>
        <taxon>Corynebacteriaceae</taxon>
        <taxon>Corynebacterium</taxon>
    </lineage>
</organism>
<keyword evidence="1" id="KW-0812">Transmembrane</keyword>
<dbReference type="eggNOG" id="ENOG5031JG9">
    <property type="taxonomic scope" value="Bacteria"/>
</dbReference>
<dbReference type="AlphaFoldDB" id="W5Y273"/>
<dbReference type="STRING" id="1224164.B843_09635"/>
<evidence type="ECO:0000313" key="3">
    <source>
        <dbReference type="Proteomes" id="UP000019222"/>
    </source>
</evidence>
<keyword evidence="1" id="KW-1133">Transmembrane helix</keyword>
<feature type="transmembrane region" description="Helical" evidence="1">
    <location>
        <begin position="20"/>
        <end position="37"/>
    </location>
</feature>
<feature type="transmembrane region" description="Helical" evidence="1">
    <location>
        <begin position="49"/>
        <end position="71"/>
    </location>
</feature>
<dbReference type="PATRIC" id="fig|1224164.3.peg.1946"/>
<evidence type="ECO:0000313" key="2">
    <source>
        <dbReference type="EMBL" id="AHI23312.1"/>
    </source>
</evidence>
<reference evidence="2 3" key="1">
    <citation type="submission" date="2013-02" db="EMBL/GenBank/DDBJ databases">
        <title>The complete genome sequence of Corynebacterium vitaeruminis DSM 20294.</title>
        <authorList>
            <person name="Ruckert C."/>
            <person name="Albersmeier A."/>
            <person name="Kalinowski J."/>
        </authorList>
    </citation>
    <scope>NUCLEOTIDE SEQUENCE [LARGE SCALE GENOMIC DNA]</scope>
    <source>
        <strain evidence="3">ATCC 10234</strain>
    </source>
</reference>
<sequence>MTVTVRTSTAALLKSKATKICAVFVVFMAVLLAVLLIGRPDEDGVLRNLFSVAALAPAVGILAAIVSLLALSYKRRRPVLVIDSHVRVPHSGVHFPLSDLAILRISRRGNHSLATLVPRHLVEAGEAGSNDLGAYTIEFPQGPEPRPFELVDLLKAQVPGLVVEK</sequence>
<name>W5Y273_9CORY</name>
<protein>
    <submittedName>
        <fullName evidence="2">Uncharacterized protein</fullName>
    </submittedName>
</protein>
<gene>
    <name evidence="2" type="ORF">B843_09635</name>
</gene>
<dbReference type="RefSeq" id="WP_025253323.1">
    <property type="nucleotide sequence ID" value="NZ_CP004353.1"/>
</dbReference>
<keyword evidence="3" id="KW-1185">Reference proteome</keyword>
<accession>W5Y273</accession>
<evidence type="ECO:0000256" key="1">
    <source>
        <dbReference type="SAM" id="Phobius"/>
    </source>
</evidence>